<dbReference type="InterPro" id="IPR000150">
    <property type="entry name" value="Cof"/>
</dbReference>
<dbReference type="GO" id="GO:0005829">
    <property type="term" value="C:cytosol"/>
    <property type="evidence" value="ECO:0007669"/>
    <property type="project" value="TreeGrafter"/>
</dbReference>
<comment type="caution">
    <text evidence="1">The sequence shown here is derived from an EMBL/GenBank/DDBJ whole genome shotgun (WGS) entry which is preliminary data.</text>
</comment>
<dbReference type="Gene3D" id="3.30.1240.10">
    <property type="match status" value="1"/>
</dbReference>
<dbReference type="InterPro" id="IPR036412">
    <property type="entry name" value="HAD-like_sf"/>
</dbReference>
<keyword evidence="1" id="KW-0378">Hydrolase</keyword>
<protein>
    <submittedName>
        <fullName evidence="1">Cof-like hydrolase</fullName>
    </submittedName>
</protein>
<evidence type="ECO:0000313" key="1">
    <source>
        <dbReference type="EMBL" id="EMD16427.1"/>
    </source>
</evidence>
<accession>M2P7X4</accession>
<dbReference type="AlphaFoldDB" id="M2P7X4"/>
<dbReference type="Proteomes" id="UP000011758">
    <property type="component" value="Unassembled WGS sequence"/>
</dbReference>
<dbReference type="eggNOG" id="COG0561">
    <property type="taxonomic scope" value="Bacteria"/>
</dbReference>
<dbReference type="SUPFAM" id="SSF56784">
    <property type="entry name" value="HAD-like"/>
    <property type="match status" value="1"/>
</dbReference>
<dbReference type="SFLD" id="SFLDS00003">
    <property type="entry name" value="Haloacid_Dehalogenase"/>
    <property type="match status" value="1"/>
</dbReference>
<sequence length="262" mass="30230">MNKQIIFFDIDGTISDEKTFEIPESTIKAMHLAKDNGHILIINTGRGSSTIEKQIKNLPVDGFICGCGTEIIYHNKQIVLHQLSDNLKDKIVRETFNCHLETVLEGSHAVYFPKNLRDPMVINTKSHYLKHHFNVKEYNHKSHPLFEKMALWFFLDSQIDRFIEIFKNDLSFIRRDANFYEVIPLAYSKATGIKELIDLLNIPHQNTYAIGDSANDLTMLNYVHTSIAMGNSKKDLFPLVDYITSDIHDNGIYHALKHFHII</sequence>
<proteinExistence type="predicted"/>
<dbReference type="GO" id="GO:0000287">
    <property type="term" value="F:magnesium ion binding"/>
    <property type="evidence" value="ECO:0007669"/>
    <property type="project" value="TreeGrafter"/>
</dbReference>
<dbReference type="PANTHER" id="PTHR10000">
    <property type="entry name" value="PHOSPHOSERINE PHOSPHATASE"/>
    <property type="match status" value="1"/>
</dbReference>
<dbReference type="EMBL" id="AGEJ01000021">
    <property type="protein sequence ID" value="EMD16427.1"/>
    <property type="molecule type" value="Genomic_DNA"/>
</dbReference>
<dbReference type="GO" id="GO:0016791">
    <property type="term" value="F:phosphatase activity"/>
    <property type="evidence" value="ECO:0007669"/>
    <property type="project" value="TreeGrafter"/>
</dbReference>
<dbReference type="PANTHER" id="PTHR10000:SF25">
    <property type="entry name" value="PHOSPHATASE YKRA-RELATED"/>
    <property type="match status" value="1"/>
</dbReference>
<gene>
    <name evidence="1" type="ORF">HMPREF9943_01353</name>
</gene>
<keyword evidence="2" id="KW-1185">Reference proteome</keyword>
<dbReference type="Pfam" id="PF08282">
    <property type="entry name" value="Hydrolase_3"/>
    <property type="match status" value="1"/>
</dbReference>
<dbReference type="Gene3D" id="3.40.50.1000">
    <property type="entry name" value="HAD superfamily/HAD-like"/>
    <property type="match status" value="1"/>
</dbReference>
<dbReference type="NCBIfam" id="TIGR00099">
    <property type="entry name" value="Cof-subfamily"/>
    <property type="match status" value="1"/>
</dbReference>
<dbReference type="SFLD" id="SFLDG01140">
    <property type="entry name" value="C2.B:_Phosphomannomutase_and_P"/>
    <property type="match status" value="1"/>
</dbReference>
<dbReference type="NCBIfam" id="TIGR01484">
    <property type="entry name" value="HAD-SF-IIB"/>
    <property type="match status" value="1"/>
</dbReference>
<dbReference type="RefSeq" id="WP_004803357.1">
    <property type="nucleotide sequence ID" value="NZ_AUGJ01000013.1"/>
</dbReference>
<reference evidence="1 2" key="1">
    <citation type="submission" date="2013-02" db="EMBL/GenBank/DDBJ databases">
        <title>The Genome Sequence of Lactobacillus catenaformis F0143.</title>
        <authorList>
            <consortium name="The Broad Institute Genome Sequencing Platform"/>
            <person name="Earl A."/>
            <person name="Ward D."/>
            <person name="Feldgarden M."/>
            <person name="Gevers D."/>
            <person name="Izard J."/>
            <person name="Blanton J.M."/>
            <person name="Mathney J."/>
            <person name="Dewhirst F.E."/>
            <person name="Young S.K."/>
            <person name="Zeng Q."/>
            <person name="Gargeya S."/>
            <person name="Fitzgerald M."/>
            <person name="Haas B."/>
            <person name="Abouelleil A."/>
            <person name="Alvarado L."/>
            <person name="Arachchi H.M."/>
            <person name="Berlin A."/>
            <person name="Chapman S.B."/>
            <person name="Gearin G."/>
            <person name="Goldberg J."/>
            <person name="Griggs A."/>
            <person name="Gujja S."/>
            <person name="Hansen M."/>
            <person name="Heiman D."/>
            <person name="Howarth C."/>
            <person name="Larimer J."/>
            <person name="Lui A."/>
            <person name="MacDonald P.J.P."/>
            <person name="McCowen C."/>
            <person name="Montmayeur A."/>
            <person name="Murphy C."/>
            <person name="Neiman D."/>
            <person name="Pearson M."/>
            <person name="Priest M."/>
            <person name="Roberts A."/>
            <person name="Saif S."/>
            <person name="Shea T."/>
            <person name="Sisk P."/>
            <person name="Stolte C."/>
            <person name="Sykes S."/>
            <person name="Wortman J."/>
            <person name="Nusbaum C."/>
            <person name="Birren B."/>
        </authorList>
    </citation>
    <scope>NUCLEOTIDE SEQUENCE [LARGE SCALE GENOMIC DNA]</scope>
    <source>
        <strain evidence="1 2">OT 569</strain>
    </source>
</reference>
<evidence type="ECO:0000313" key="2">
    <source>
        <dbReference type="Proteomes" id="UP000011758"/>
    </source>
</evidence>
<dbReference type="BioCyc" id="ECAT999415-HMP:GTTI-1388-MONOMER"/>
<dbReference type="PROSITE" id="PS01229">
    <property type="entry name" value="COF_2"/>
    <property type="match status" value="1"/>
</dbReference>
<name>M2P7X4_9FIRM</name>
<organism evidence="1 2">
    <name type="scientific">Eggerthia catenaformis OT 569 = DSM 20559</name>
    <dbReference type="NCBI Taxonomy" id="999415"/>
    <lineage>
        <taxon>Bacteria</taxon>
        <taxon>Bacillati</taxon>
        <taxon>Bacillota</taxon>
        <taxon>Erysipelotrichia</taxon>
        <taxon>Erysipelotrichales</taxon>
        <taxon>Coprobacillaceae</taxon>
        <taxon>Eggerthia</taxon>
    </lineage>
</organism>
<dbReference type="InterPro" id="IPR006379">
    <property type="entry name" value="HAD-SF_hydro_IIB"/>
</dbReference>
<dbReference type="InterPro" id="IPR023214">
    <property type="entry name" value="HAD_sf"/>
</dbReference>
<dbReference type="STRING" id="999415.HMPREF9943_01353"/>